<dbReference type="NCBIfam" id="NF004760">
    <property type="entry name" value="PRK06091.1"/>
    <property type="match status" value="1"/>
</dbReference>
<dbReference type="Pfam" id="PF02629">
    <property type="entry name" value="CoA_binding"/>
    <property type="match status" value="1"/>
</dbReference>
<name>A0A845R2S4_9CLOT</name>
<feature type="domain" description="ATP-citrate synthase/succinyl-CoA ligase C-terminal" evidence="1">
    <location>
        <begin position="350"/>
        <end position="508"/>
    </location>
</feature>
<dbReference type="InterPro" id="IPR016102">
    <property type="entry name" value="Succinyl-CoA_synth-like"/>
</dbReference>
<proteinExistence type="predicted"/>
<dbReference type="GO" id="GO:0009361">
    <property type="term" value="C:succinate-CoA ligase complex (ADP-forming)"/>
    <property type="evidence" value="ECO:0007669"/>
    <property type="project" value="TreeGrafter"/>
</dbReference>
<dbReference type="Pfam" id="PF00549">
    <property type="entry name" value="Ligase_CoA"/>
    <property type="match status" value="1"/>
</dbReference>
<dbReference type="PANTHER" id="PTHR11117">
    <property type="entry name" value="SUCCINYL-COA LIGASE SUBUNIT ALPHA"/>
    <property type="match status" value="1"/>
</dbReference>
<dbReference type="SUPFAM" id="SSF51735">
    <property type="entry name" value="NAD(P)-binding Rossmann-fold domains"/>
    <property type="match status" value="1"/>
</dbReference>
<dbReference type="Proteomes" id="UP000467132">
    <property type="component" value="Unassembled WGS sequence"/>
</dbReference>
<dbReference type="OrthoDB" id="6193532at2"/>
<dbReference type="GO" id="GO:0005829">
    <property type="term" value="C:cytosol"/>
    <property type="evidence" value="ECO:0007669"/>
    <property type="project" value="TreeGrafter"/>
</dbReference>
<dbReference type="GO" id="GO:0006099">
    <property type="term" value="P:tricarboxylic acid cycle"/>
    <property type="evidence" value="ECO:0007669"/>
    <property type="project" value="TreeGrafter"/>
</dbReference>
<dbReference type="SUPFAM" id="SSF52210">
    <property type="entry name" value="Succinyl-CoA synthetase domains"/>
    <property type="match status" value="2"/>
</dbReference>
<feature type="domain" description="CoA-binding" evidence="2">
    <location>
        <begin position="191"/>
        <end position="283"/>
    </location>
</feature>
<sequence>MVSNTVIRQNSYYDSVTLMSLSSKITDLEGIEDAVISMGTDMNKELLQNVGLDTEESMNSKGSDLIIAIKADNQESYEKAYKKVDELLNYKNSDNGEREKKNPKTISDAINRIEEANMVVISVPGEYAAREVDKALDNNLHVMLFSDNVSIEDEVRLKKKARDKGLLVMGPDCGTASINNTGLCFSNKVNEGNIGLVAASGTGLQEVMVQIDRLGGGISQAIGTGGRDLKEEVGGIMMLESINALEKDNSTDVIVLISKPPAKSVEKKILERVSEIDTPVVVSFIEGDSKEVEKVGATFGYNLYDTAKKAVELSDKNKKIDTNENSNELKQQIIDGKEKLKDGQKYVRGLYGGGTLCAESLSILRDKLDGIKSNVAKGDEEKLENVEDYLGNVLLDLGEDEFTQGRPHPMIDPTIRLSKIKKEVKDESVGVILLDFELGYGSHENPVGATLPAIEEAKQIAKDNNREVIFVAYICGTDKDKQNLDKQTKMLKDAGVIVADSNVQAANTVAEILA</sequence>
<evidence type="ECO:0000259" key="2">
    <source>
        <dbReference type="Pfam" id="PF02629"/>
    </source>
</evidence>
<organism evidence="3 4">
    <name type="scientific">Senegalia massiliensis</name>
    <dbReference type="NCBI Taxonomy" id="1720316"/>
    <lineage>
        <taxon>Bacteria</taxon>
        <taxon>Bacillati</taxon>
        <taxon>Bacillota</taxon>
        <taxon>Clostridia</taxon>
        <taxon>Eubacteriales</taxon>
        <taxon>Clostridiaceae</taxon>
        <taxon>Senegalia</taxon>
    </lineage>
</organism>
<dbReference type="Gene3D" id="3.40.50.261">
    <property type="entry name" value="Succinyl-CoA synthetase domains"/>
    <property type="match status" value="2"/>
</dbReference>
<evidence type="ECO:0000259" key="1">
    <source>
        <dbReference type="Pfam" id="PF00549"/>
    </source>
</evidence>
<accession>A0A845R2S4</accession>
<evidence type="ECO:0000313" key="4">
    <source>
        <dbReference type="Proteomes" id="UP000467132"/>
    </source>
</evidence>
<reference evidence="3 4" key="1">
    <citation type="submission" date="2018-08" db="EMBL/GenBank/DDBJ databases">
        <title>Murine metabolic-syndrome-specific gut microbial biobank.</title>
        <authorList>
            <person name="Liu C."/>
        </authorList>
    </citation>
    <scope>NUCLEOTIDE SEQUENCE [LARGE SCALE GENOMIC DNA]</scope>
    <source>
        <strain evidence="3 4">583</strain>
    </source>
</reference>
<dbReference type="Gene3D" id="3.40.50.720">
    <property type="entry name" value="NAD(P)-binding Rossmann-like Domain"/>
    <property type="match status" value="1"/>
</dbReference>
<dbReference type="EMBL" id="QXXA01000014">
    <property type="protein sequence ID" value="NBI07732.1"/>
    <property type="molecule type" value="Genomic_DNA"/>
</dbReference>
<dbReference type="GO" id="GO:0004775">
    <property type="term" value="F:succinate-CoA ligase (ADP-forming) activity"/>
    <property type="evidence" value="ECO:0007669"/>
    <property type="project" value="TreeGrafter"/>
</dbReference>
<dbReference type="RefSeq" id="WP_160198198.1">
    <property type="nucleotide sequence ID" value="NZ_QXXA01000014.1"/>
</dbReference>
<evidence type="ECO:0000313" key="3">
    <source>
        <dbReference type="EMBL" id="NBI07732.1"/>
    </source>
</evidence>
<comment type="caution">
    <text evidence="3">The sequence shown here is derived from an EMBL/GenBank/DDBJ whole genome shotgun (WGS) entry which is preliminary data.</text>
</comment>
<dbReference type="PANTHER" id="PTHR11117:SF24">
    <property type="entry name" value="PROTEIN FDRA"/>
    <property type="match status" value="1"/>
</dbReference>
<keyword evidence="4" id="KW-1185">Reference proteome</keyword>
<protein>
    <submittedName>
        <fullName evidence="3">Acyl-CoA synthetase FdrA</fullName>
    </submittedName>
</protein>
<gene>
    <name evidence="3" type="primary">fdrA</name>
    <name evidence="3" type="ORF">D3Z33_12800</name>
</gene>
<dbReference type="InterPro" id="IPR036291">
    <property type="entry name" value="NAD(P)-bd_dom_sf"/>
</dbReference>
<dbReference type="InterPro" id="IPR005811">
    <property type="entry name" value="SUCC_ACL_C"/>
</dbReference>
<dbReference type="GO" id="GO:0004776">
    <property type="term" value="F:succinate-CoA ligase (GDP-forming) activity"/>
    <property type="evidence" value="ECO:0007669"/>
    <property type="project" value="TreeGrafter"/>
</dbReference>
<dbReference type="InterPro" id="IPR003781">
    <property type="entry name" value="CoA-bd"/>
</dbReference>
<dbReference type="AlphaFoldDB" id="A0A845R2S4"/>